<dbReference type="InterPro" id="IPR043502">
    <property type="entry name" value="DNA/RNA_pol_sf"/>
</dbReference>
<keyword evidence="2" id="KW-1185">Reference proteome</keyword>
<dbReference type="KEGG" id="aqu:100634540"/>
<dbReference type="SUPFAM" id="SSF56672">
    <property type="entry name" value="DNA/RNA polymerases"/>
    <property type="match status" value="1"/>
</dbReference>
<dbReference type="PANTHER" id="PTHR47331:SF1">
    <property type="entry name" value="GAG-LIKE PROTEIN"/>
    <property type="match status" value="1"/>
</dbReference>
<accession>A0A1X7TGN6</accession>
<gene>
    <name evidence="1" type="primary">100634540</name>
</gene>
<reference evidence="2" key="1">
    <citation type="journal article" date="2010" name="Nature">
        <title>The Amphimedon queenslandica genome and the evolution of animal complexity.</title>
        <authorList>
            <person name="Srivastava M."/>
            <person name="Simakov O."/>
            <person name="Chapman J."/>
            <person name="Fahey B."/>
            <person name="Gauthier M.E."/>
            <person name="Mitros T."/>
            <person name="Richards G.S."/>
            <person name="Conaco C."/>
            <person name="Dacre M."/>
            <person name="Hellsten U."/>
            <person name="Larroux C."/>
            <person name="Putnam N.H."/>
            <person name="Stanke M."/>
            <person name="Adamska M."/>
            <person name="Darling A."/>
            <person name="Degnan S.M."/>
            <person name="Oakley T.H."/>
            <person name="Plachetzki D.C."/>
            <person name="Zhai Y."/>
            <person name="Adamski M."/>
            <person name="Calcino A."/>
            <person name="Cummins S.F."/>
            <person name="Goodstein D.M."/>
            <person name="Harris C."/>
            <person name="Jackson D.J."/>
            <person name="Leys S.P."/>
            <person name="Shu S."/>
            <person name="Woodcroft B.J."/>
            <person name="Vervoort M."/>
            <person name="Kosik K.S."/>
            <person name="Manning G."/>
            <person name="Degnan B.M."/>
            <person name="Rokhsar D.S."/>
        </authorList>
    </citation>
    <scope>NUCLEOTIDE SEQUENCE [LARGE SCALE GENOMIC DNA]</scope>
</reference>
<dbReference type="EnsemblMetazoa" id="Aqu2.1.13612_001">
    <property type="protein sequence ID" value="Aqu2.1.13612_001"/>
    <property type="gene ID" value="Aqu2.1.13612"/>
</dbReference>
<dbReference type="PANTHER" id="PTHR47331">
    <property type="entry name" value="PHD-TYPE DOMAIN-CONTAINING PROTEIN"/>
    <property type="match status" value="1"/>
</dbReference>
<protein>
    <recommendedName>
        <fullName evidence="3">Reverse transcriptase domain-containing protein</fullName>
    </recommendedName>
</protein>
<evidence type="ECO:0008006" key="3">
    <source>
        <dbReference type="Google" id="ProtNLM"/>
    </source>
</evidence>
<organism evidence="1">
    <name type="scientific">Amphimedon queenslandica</name>
    <name type="common">Sponge</name>
    <dbReference type="NCBI Taxonomy" id="400682"/>
    <lineage>
        <taxon>Eukaryota</taxon>
        <taxon>Metazoa</taxon>
        <taxon>Porifera</taxon>
        <taxon>Demospongiae</taxon>
        <taxon>Heteroscleromorpha</taxon>
        <taxon>Haplosclerida</taxon>
        <taxon>Niphatidae</taxon>
        <taxon>Amphimedon</taxon>
    </lineage>
</organism>
<sequence length="302" mass="34606">MFTSSTVTCAFYFRERVPLMKCLKHDPKLLVEYDRVIQDQVNNGIVEVVENPKEADGDKIHYLPPYAVIRQDKETTKVRVVYDASAKDKGPSLNECLHVGPKFGQGIFELLLRFRMHAHAFTADVEKAFLIIAIEKSDRDALRFLWVRDISKTNYEVVVLRFARVTFGVAPSPFLLNATLRYHIECYRETHPVIVEKLVRSMYIDDVVSGARTVEEVLKLFEDFKLILKEDGFNLRKFVSSQIDADNTPNSSGELSKVLGINWNLSTDEIVMDLKPIVDGANIFNPTKRHIVSIVSKVQYRH</sequence>
<evidence type="ECO:0000313" key="1">
    <source>
        <dbReference type="EnsemblMetazoa" id="Aqu2.1.13612_001"/>
    </source>
</evidence>
<dbReference type="InParanoid" id="A0A1X7TGN6"/>
<reference evidence="1" key="2">
    <citation type="submission" date="2017-05" db="UniProtKB">
        <authorList>
            <consortium name="EnsemblMetazoa"/>
        </authorList>
    </citation>
    <scope>IDENTIFICATION</scope>
</reference>
<dbReference type="InterPro" id="IPR043128">
    <property type="entry name" value="Rev_trsase/Diguanyl_cyclase"/>
</dbReference>
<dbReference type="OrthoDB" id="5986850at2759"/>
<evidence type="ECO:0000313" key="2">
    <source>
        <dbReference type="Proteomes" id="UP000007879"/>
    </source>
</evidence>
<dbReference type="AlphaFoldDB" id="A0A1X7TGN6"/>
<dbReference type="EnsemblMetazoa" id="XM_011409318.1">
    <property type="protein sequence ID" value="XP_011407620.1"/>
    <property type="gene ID" value="LOC100634540"/>
</dbReference>
<dbReference type="Gene3D" id="3.30.70.270">
    <property type="match status" value="1"/>
</dbReference>
<dbReference type="OMA" id="ECYRETH"/>
<dbReference type="Gene3D" id="3.10.10.10">
    <property type="entry name" value="HIV Type 1 Reverse Transcriptase, subunit A, domain 1"/>
    <property type="match status" value="1"/>
</dbReference>
<name>A0A1X7TGN6_AMPQE</name>
<dbReference type="Proteomes" id="UP000007879">
    <property type="component" value="Unassembled WGS sequence"/>
</dbReference>
<proteinExistence type="predicted"/>